<sequence length="320" mass="36823">MDMIKKLPQELLDKVLLSKDQFERIDPLFSGKLVSVFYDLRVILYLGVLLLTSGLGILVYQNIGDIGHLLSIIFLIALTTVCYWFVMTRAVPYSNNIVKHPIPYYDYIVLLASLLLITVLGYAQFQYEILDDAMGITTLITAAIFFYTAYRFDHLGVLSLGITAFASFWSISISPMKWYSGDFIEASNLHVTGIFFSIGMASIAMFLDRKNIKQHFTFSILNINALIFFVSTLTGLFSEEWSIIYYLLVVGGCAFSYYVARYKRSFLFLLYAFLAAYVATTYLIFDVLRLDDIIFWFFYSVFSCGGFVYFIVKFKNHFKR</sequence>
<keyword evidence="1" id="KW-0472">Membrane</keyword>
<dbReference type="OrthoDB" id="650263at2"/>
<feature type="domain" description="DUF2157" evidence="2">
    <location>
        <begin position="11"/>
        <end position="154"/>
    </location>
</feature>
<dbReference type="Proteomes" id="UP000251889">
    <property type="component" value="Unassembled WGS sequence"/>
</dbReference>
<feature type="transmembrane region" description="Helical" evidence="1">
    <location>
        <begin position="107"/>
        <end position="127"/>
    </location>
</feature>
<evidence type="ECO:0000313" key="3">
    <source>
        <dbReference type="EMBL" id="RAW00105.1"/>
    </source>
</evidence>
<dbReference type="Pfam" id="PF09925">
    <property type="entry name" value="DUF2157"/>
    <property type="match status" value="1"/>
</dbReference>
<feature type="transmembrane region" description="Helical" evidence="1">
    <location>
        <begin position="133"/>
        <end position="150"/>
    </location>
</feature>
<dbReference type="InterPro" id="IPR018677">
    <property type="entry name" value="DUF2157"/>
</dbReference>
<feature type="transmembrane region" description="Helical" evidence="1">
    <location>
        <begin position="293"/>
        <end position="312"/>
    </location>
</feature>
<feature type="transmembrane region" description="Helical" evidence="1">
    <location>
        <begin position="157"/>
        <end position="176"/>
    </location>
</feature>
<feature type="transmembrane region" description="Helical" evidence="1">
    <location>
        <begin position="42"/>
        <end position="60"/>
    </location>
</feature>
<name>A0A364Y0C6_9BACT</name>
<proteinExistence type="predicted"/>
<evidence type="ECO:0000256" key="1">
    <source>
        <dbReference type="SAM" id="Phobius"/>
    </source>
</evidence>
<keyword evidence="4" id="KW-1185">Reference proteome</keyword>
<feature type="transmembrane region" description="Helical" evidence="1">
    <location>
        <begin position="243"/>
        <end position="260"/>
    </location>
</feature>
<reference evidence="3 4" key="1">
    <citation type="submission" date="2018-06" db="EMBL/GenBank/DDBJ databases">
        <title>Chryseolinea flavus sp. nov., a member of the phylum Bacteroidetes isolated from soil.</title>
        <authorList>
            <person name="Li Y."/>
            <person name="Wang J."/>
        </authorList>
    </citation>
    <scope>NUCLEOTIDE SEQUENCE [LARGE SCALE GENOMIC DNA]</scope>
    <source>
        <strain evidence="3 4">SDU1-6</strain>
    </source>
</reference>
<feature type="transmembrane region" description="Helical" evidence="1">
    <location>
        <begin position="188"/>
        <end position="207"/>
    </location>
</feature>
<dbReference type="RefSeq" id="WP_112747943.1">
    <property type="nucleotide sequence ID" value="NZ_QMFY01000008.1"/>
</dbReference>
<keyword evidence="1" id="KW-0812">Transmembrane</keyword>
<dbReference type="EMBL" id="QMFY01000008">
    <property type="protein sequence ID" value="RAW00105.1"/>
    <property type="molecule type" value="Genomic_DNA"/>
</dbReference>
<feature type="transmembrane region" description="Helical" evidence="1">
    <location>
        <begin position="219"/>
        <end position="237"/>
    </location>
</feature>
<keyword evidence="1" id="KW-1133">Transmembrane helix</keyword>
<dbReference type="AlphaFoldDB" id="A0A364Y0C6"/>
<comment type="caution">
    <text evidence="3">The sequence shown here is derived from an EMBL/GenBank/DDBJ whole genome shotgun (WGS) entry which is preliminary data.</text>
</comment>
<protein>
    <recommendedName>
        <fullName evidence="2">DUF2157 domain-containing protein</fullName>
    </recommendedName>
</protein>
<evidence type="ECO:0000313" key="4">
    <source>
        <dbReference type="Proteomes" id="UP000251889"/>
    </source>
</evidence>
<feature type="transmembrane region" description="Helical" evidence="1">
    <location>
        <begin position="267"/>
        <end position="287"/>
    </location>
</feature>
<feature type="transmembrane region" description="Helical" evidence="1">
    <location>
        <begin position="66"/>
        <end position="86"/>
    </location>
</feature>
<evidence type="ECO:0000259" key="2">
    <source>
        <dbReference type="Pfam" id="PF09925"/>
    </source>
</evidence>
<gene>
    <name evidence="3" type="ORF">DQQ10_16275</name>
</gene>
<organism evidence="3 4">
    <name type="scientific">Pseudochryseolinea flava</name>
    <dbReference type="NCBI Taxonomy" id="2059302"/>
    <lineage>
        <taxon>Bacteria</taxon>
        <taxon>Pseudomonadati</taxon>
        <taxon>Bacteroidota</taxon>
        <taxon>Cytophagia</taxon>
        <taxon>Cytophagales</taxon>
        <taxon>Fulvivirgaceae</taxon>
        <taxon>Pseudochryseolinea</taxon>
    </lineage>
</organism>
<accession>A0A364Y0C6</accession>